<evidence type="ECO:0000313" key="2">
    <source>
        <dbReference type="Proteomes" id="UP001203852"/>
    </source>
</evidence>
<keyword evidence="2" id="KW-1185">Reference proteome</keyword>
<accession>A0AAN6DQE5</accession>
<dbReference type="Gene3D" id="3.30.559.30">
    <property type="entry name" value="Nonribosomal peptide synthetase, condensation domain"/>
    <property type="match status" value="1"/>
</dbReference>
<dbReference type="Gene3D" id="3.30.559.10">
    <property type="entry name" value="Chloramphenicol acetyltransferase-like domain"/>
    <property type="match status" value="1"/>
</dbReference>
<gene>
    <name evidence="1" type="ORF">EDD36DRAFT_95383</name>
</gene>
<dbReference type="SUPFAM" id="SSF52777">
    <property type="entry name" value="CoA-dependent acyltransferases"/>
    <property type="match status" value="2"/>
</dbReference>
<dbReference type="PANTHER" id="PTHR28037:SF1">
    <property type="entry name" value="ALCOHOL O-ACETYLTRANSFERASE 1-RELATED"/>
    <property type="match status" value="1"/>
</dbReference>
<dbReference type="EMBL" id="MU404362">
    <property type="protein sequence ID" value="KAI1608855.1"/>
    <property type="molecule type" value="Genomic_DNA"/>
</dbReference>
<dbReference type="Pfam" id="PF07247">
    <property type="entry name" value="AATase"/>
    <property type="match status" value="2"/>
</dbReference>
<evidence type="ECO:0000313" key="1">
    <source>
        <dbReference type="EMBL" id="KAI1608855.1"/>
    </source>
</evidence>
<name>A0AAN6DQE5_9EURO</name>
<dbReference type="Proteomes" id="UP001203852">
    <property type="component" value="Unassembled WGS sequence"/>
</dbReference>
<dbReference type="AlphaFoldDB" id="A0AAN6DQE5"/>
<organism evidence="1 2">
    <name type="scientific">Exophiala viscosa</name>
    <dbReference type="NCBI Taxonomy" id="2486360"/>
    <lineage>
        <taxon>Eukaryota</taxon>
        <taxon>Fungi</taxon>
        <taxon>Dikarya</taxon>
        <taxon>Ascomycota</taxon>
        <taxon>Pezizomycotina</taxon>
        <taxon>Eurotiomycetes</taxon>
        <taxon>Chaetothyriomycetidae</taxon>
        <taxon>Chaetothyriales</taxon>
        <taxon>Herpotrichiellaceae</taxon>
        <taxon>Exophiala</taxon>
    </lineage>
</organism>
<dbReference type="GO" id="GO:0008080">
    <property type="term" value="F:N-acetyltransferase activity"/>
    <property type="evidence" value="ECO:0007669"/>
    <property type="project" value="TreeGrafter"/>
</dbReference>
<protein>
    <submittedName>
        <fullName evidence="1">Alcohol acetyltransferase</fullName>
    </submittedName>
</protein>
<dbReference type="PANTHER" id="PTHR28037">
    <property type="entry name" value="ALCOHOL O-ACETYLTRANSFERASE 1-RELATED"/>
    <property type="match status" value="1"/>
</dbReference>
<comment type="caution">
    <text evidence="1">The sequence shown here is derived from an EMBL/GenBank/DDBJ whole genome shotgun (WGS) entry which is preliminary data.</text>
</comment>
<dbReference type="InterPro" id="IPR010828">
    <property type="entry name" value="Atf2/Sli1-like"/>
</dbReference>
<dbReference type="InterPro" id="IPR023213">
    <property type="entry name" value="CAT-like_dom_sf"/>
</dbReference>
<reference evidence="1" key="1">
    <citation type="journal article" date="2022" name="bioRxiv">
        <title>Deciphering the potential niche of two novel black yeast fungi from a biological soil crust based on their genomes, phenotypes, and melanin regulation.</title>
        <authorList>
            <consortium name="DOE Joint Genome Institute"/>
            <person name="Carr E.C."/>
            <person name="Barton Q."/>
            <person name="Grambo S."/>
            <person name="Sullivan M."/>
            <person name="Renfro C.M."/>
            <person name="Kuo A."/>
            <person name="Pangilinan J."/>
            <person name="Lipzen A."/>
            <person name="Keymanesh K."/>
            <person name="Savage E."/>
            <person name="Barry K."/>
            <person name="Grigoriev I.V."/>
            <person name="Riekhof W.R."/>
            <person name="Harris S.S."/>
        </authorList>
    </citation>
    <scope>NUCLEOTIDE SEQUENCE</scope>
    <source>
        <strain evidence="1">JF 03-4F</strain>
    </source>
</reference>
<sequence>MSKEKPDLPLLRPMGVLERYMVARSQLGVYQKVAVTARYQCKSTDTLKSRLYAALATVVSQHPVLSAAAVDVDSKIPCFARLPYIDLDQVASFNEIETLDDVDGKVPSLDRFLEQEHTRQWDFGPALPLWRVHVFQQSGDTSRFILCYFFHHALGDTKSALVFHEGVEAALNTGSDVESASRISTRTDLPLLPPLDDIPRASASTSQSTAQEDLSGVWTGAVQSLPVQTRLRSLWLSAEQSKRFAQQCKKNGVSVTAALQTMLAAAIFQQIPEGYTTLKTSCPVSLRAWLPSPVSAESIGVFVDTFPEKYHRGPFSWEEAKRAKQTIDKVMQNRCGHGLIENLARIQDVKAEVDGNMGHPRRASLEMSNVGKLGPLQPGKDYQIESLLFSQSAGAMSAALKVSIVTGRDGRFTLAFSWQEGVIEDGFGEKVIGEFGSILERET</sequence>
<dbReference type="InterPro" id="IPR052058">
    <property type="entry name" value="Alcohol_O-acetyltransferase"/>
</dbReference>
<proteinExistence type="predicted"/>